<protein>
    <recommendedName>
        <fullName evidence="4">Lipoprotein</fullName>
    </recommendedName>
</protein>
<accession>A0A840RYG2</accession>
<name>A0A840RYG2_9BURK</name>
<dbReference type="AlphaFoldDB" id="A0A840RYG2"/>
<comment type="caution">
    <text evidence="2">The sequence shown here is derived from an EMBL/GenBank/DDBJ whole genome shotgun (WGS) entry which is preliminary data.</text>
</comment>
<gene>
    <name evidence="2" type="ORF">HNQ51_000288</name>
</gene>
<evidence type="ECO:0000256" key="1">
    <source>
        <dbReference type="SAM" id="SignalP"/>
    </source>
</evidence>
<proteinExistence type="predicted"/>
<dbReference type="Proteomes" id="UP000554837">
    <property type="component" value="Unassembled WGS sequence"/>
</dbReference>
<dbReference type="EMBL" id="JACHHO010000001">
    <property type="protein sequence ID" value="MBB5202995.1"/>
    <property type="molecule type" value="Genomic_DNA"/>
</dbReference>
<feature type="chain" id="PRO_5032444506" description="Lipoprotein" evidence="1">
    <location>
        <begin position="26"/>
        <end position="194"/>
    </location>
</feature>
<keyword evidence="3" id="KW-1185">Reference proteome</keyword>
<evidence type="ECO:0008006" key="4">
    <source>
        <dbReference type="Google" id="ProtNLM"/>
    </source>
</evidence>
<dbReference type="OrthoDB" id="8904195at2"/>
<dbReference type="RefSeq" id="WP_138857917.1">
    <property type="nucleotide sequence ID" value="NZ_CP040709.1"/>
</dbReference>
<organism evidence="2 3">
    <name type="scientific">Inhella inkyongensis</name>
    <dbReference type="NCBI Taxonomy" id="392593"/>
    <lineage>
        <taxon>Bacteria</taxon>
        <taxon>Pseudomonadati</taxon>
        <taxon>Pseudomonadota</taxon>
        <taxon>Betaproteobacteria</taxon>
        <taxon>Burkholderiales</taxon>
        <taxon>Sphaerotilaceae</taxon>
        <taxon>Inhella</taxon>
    </lineage>
</organism>
<dbReference type="PROSITE" id="PS51257">
    <property type="entry name" value="PROKAR_LIPOPROTEIN"/>
    <property type="match status" value="1"/>
</dbReference>
<evidence type="ECO:0000313" key="2">
    <source>
        <dbReference type="EMBL" id="MBB5202995.1"/>
    </source>
</evidence>
<sequence>MLARQTARRTVLLALPALLAGCSSAVQSPPLAISARQALQWRSFVDDQLKGQIALGEVTGADAPAVGYLRKTLAWLWGSRTSPDTVGDALEDQLRALRLLAPLPGTGRYQLDTQLMALEAEGLLGPSEAQAQVEYRLREKGEGGRLIYQRRIRSQAKAGWLDHGFASERQRLAKEAALRASLMMLAQDLVALRV</sequence>
<evidence type="ECO:0000313" key="3">
    <source>
        <dbReference type="Proteomes" id="UP000554837"/>
    </source>
</evidence>
<reference evidence="2 3" key="1">
    <citation type="submission" date="2020-08" db="EMBL/GenBank/DDBJ databases">
        <title>Genomic Encyclopedia of Type Strains, Phase IV (KMG-IV): sequencing the most valuable type-strain genomes for metagenomic binning, comparative biology and taxonomic classification.</title>
        <authorList>
            <person name="Goeker M."/>
        </authorList>
    </citation>
    <scope>NUCLEOTIDE SEQUENCE [LARGE SCALE GENOMIC DNA]</scope>
    <source>
        <strain evidence="2 3">DSM 23958</strain>
    </source>
</reference>
<feature type="signal peptide" evidence="1">
    <location>
        <begin position="1"/>
        <end position="25"/>
    </location>
</feature>
<keyword evidence="1" id="KW-0732">Signal</keyword>